<proteinExistence type="predicted"/>
<reference evidence="2" key="1">
    <citation type="submission" date="2018-02" db="EMBL/GenBank/DDBJ databases">
        <authorList>
            <person name="Hausmann B."/>
        </authorList>
    </citation>
    <scope>NUCLEOTIDE SEQUENCE [LARGE SCALE GENOMIC DNA]</scope>
    <source>
        <strain evidence="2">Peat soil MAG SbF1</strain>
    </source>
</reference>
<gene>
    <name evidence="1" type="ORF">SBF1_340019</name>
</gene>
<dbReference type="AlphaFoldDB" id="A0A2U3L1L7"/>
<organism evidence="1 2">
    <name type="scientific">Candidatus Desulfosporosinus infrequens</name>
    <dbReference type="NCBI Taxonomy" id="2043169"/>
    <lineage>
        <taxon>Bacteria</taxon>
        <taxon>Bacillati</taxon>
        <taxon>Bacillota</taxon>
        <taxon>Clostridia</taxon>
        <taxon>Eubacteriales</taxon>
        <taxon>Desulfitobacteriaceae</taxon>
        <taxon>Desulfosporosinus</taxon>
    </lineage>
</organism>
<accession>A0A2U3L1L7</accession>
<evidence type="ECO:0000313" key="2">
    <source>
        <dbReference type="Proteomes" id="UP000238916"/>
    </source>
</evidence>
<dbReference type="EMBL" id="OMOF01000268">
    <property type="protein sequence ID" value="SPF45826.1"/>
    <property type="molecule type" value="Genomic_DNA"/>
</dbReference>
<evidence type="ECO:0000313" key="1">
    <source>
        <dbReference type="EMBL" id="SPF45826.1"/>
    </source>
</evidence>
<name>A0A2U3L1L7_9FIRM</name>
<protein>
    <submittedName>
        <fullName evidence="1">Uncharacterized protein</fullName>
    </submittedName>
</protein>
<dbReference type="Proteomes" id="UP000238916">
    <property type="component" value="Unassembled WGS sequence"/>
</dbReference>
<sequence length="63" mass="7138">MAGAKRWHGWPSVPEAMTRARMFEVRTPPWMARCRDGKKGPSGEGGSLVALILRKYITQVYTF</sequence>